<evidence type="ECO:0000313" key="6">
    <source>
        <dbReference type="Proteomes" id="UP000663829"/>
    </source>
</evidence>
<dbReference type="Pfam" id="PF13593">
    <property type="entry name" value="SBF_like"/>
    <property type="match status" value="1"/>
</dbReference>
<sequence>MKSFNNQHLAKYWFLYGVLILIILALIYPELGSNEGPLKPDITVKYGGIIIIFLINGCSIRSGAIAIFNSAVGSLLGTIITPVLLYMMVGY</sequence>
<dbReference type="InterPro" id="IPR016833">
    <property type="entry name" value="Put_Na-Bile_cotransptr"/>
</dbReference>
<keyword evidence="6" id="KW-1185">Reference proteome</keyword>
<dbReference type="EMBL" id="CAJOBA010000188">
    <property type="protein sequence ID" value="CAF3512172.1"/>
    <property type="molecule type" value="Genomic_DNA"/>
</dbReference>
<dbReference type="PANTHER" id="PTHR18640:SF5">
    <property type="entry name" value="SODIUM_BILE ACID COTRANSPORTER 7"/>
    <property type="match status" value="1"/>
</dbReference>
<feature type="transmembrane region" description="Helical" evidence="1">
    <location>
        <begin position="12"/>
        <end position="31"/>
    </location>
</feature>
<evidence type="ECO:0000313" key="2">
    <source>
        <dbReference type="EMBL" id="CAF0735506.1"/>
    </source>
</evidence>
<protein>
    <submittedName>
        <fullName evidence="3">Uncharacterized protein</fullName>
    </submittedName>
</protein>
<dbReference type="Proteomes" id="UP000663829">
    <property type="component" value="Unassembled WGS sequence"/>
</dbReference>
<feature type="transmembrane region" description="Helical" evidence="1">
    <location>
        <begin position="43"/>
        <end position="60"/>
    </location>
</feature>
<reference evidence="3" key="1">
    <citation type="submission" date="2021-02" db="EMBL/GenBank/DDBJ databases">
        <authorList>
            <person name="Nowell W R."/>
        </authorList>
    </citation>
    <scope>NUCLEOTIDE SEQUENCE</scope>
</reference>
<dbReference type="AlphaFoldDB" id="A0A815KUS6"/>
<evidence type="ECO:0000256" key="1">
    <source>
        <dbReference type="SAM" id="Phobius"/>
    </source>
</evidence>
<keyword evidence="1" id="KW-0812">Transmembrane</keyword>
<evidence type="ECO:0000313" key="3">
    <source>
        <dbReference type="EMBL" id="CAF1398013.1"/>
    </source>
</evidence>
<evidence type="ECO:0000313" key="5">
    <source>
        <dbReference type="EMBL" id="CAF4292085.1"/>
    </source>
</evidence>
<feature type="transmembrane region" description="Helical" evidence="1">
    <location>
        <begin position="67"/>
        <end position="89"/>
    </location>
</feature>
<dbReference type="OrthoDB" id="188035at2759"/>
<dbReference type="Proteomes" id="UP000677228">
    <property type="component" value="Unassembled WGS sequence"/>
</dbReference>
<dbReference type="EMBL" id="CAJNOQ010017372">
    <property type="protein sequence ID" value="CAF1398013.1"/>
    <property type="molecule type" value="Genomic_DNA"/>
</dbReference>
<comment type="caution">
    <text evidence="3">The sequence shown here is derived from an EMBL/GenBank/DDBJ whole genome shotgun (WGS) entry which is preliminary data.</text>
</comment>
<name>A0A815KUS6_9BILA</name>
<dbReference type="Proteomes" id="UP000682733">
    <property type="component" value="Unassembled WGS sequence"/>
</dbReference>
<organism evidence="3 6">
    <name type="scientific">Didymodactylos carnosus</name>
    <dbReference type="NCBI Taxonomy" id="1234261"/>
    <lineage>
        <taxon>Eukaryota</taxon>
        <taxon>Metazoa</taxon>
        <taxon>Spiralia</taxon>
        <taxon>Gnathifera</taxon>
        <taxon>Rotifera</taxon>
        <taxon>Eurotatoria</taxon>
        <taxon>Bdelloidea</taxon>
        <taxon>Philodinida</taxon>
        <taxon>Philodinidae</taxon>
        <taxon>Didymodactylos</taxon>
    </lineage>
</organism>
<dbReference type="PANTHER" id="PTHR18640">
    <property type="entry name" value="SOLUTE CARRIER FAMILY 10 MEMBER 7"/>
    <property type="match status" value="1"/>
</dbReference>
<keyword evidence="1" id="KW-1133">Transmembrane helix</keyword>
<gene>
    <name evidence="3" type="ORF">GPM918_LOCUS33125</name>
    <name evidence="2" type="ORF">OVA965_LOCUS1112</name>
    <name evidence="5" type="ORF">SRO942_LOCUS33804</name>
    <name evidence="4" type="ORF">TMI583_LOCUS1113</name>
</gene>
<accession>A0A815KUS6</accession>
<dbReference type="EMBL" id="CAJOBC010082791">
    <property type="protein sequence ID" value="CAF4292085.1"/>
    <property type="molecule type" value="Genomic_DNA"/>
</dbReference>
<dbReference type="GO" id="GO:0005886">
    <property type="term" value="C:plasma membrane"/>
    <property type="evidence" value="ECO:0007669"/>
    <property type="project" value="TreeGrafter"/>
</dbReference>
<keyword evidence="1" id="KW-0472">Membrane</keyword>
<dbReference type="Proteomes" id="UP000681722">
    <property type="component" value="Unassembled WGS sequence"/>
</dbReference>
<dbReference type="EMBL" id="CAJNOK010000188">
    <property type="protein sequence ID" value="CAF0735506.1"/>
    <property type="molecule type" value="Genomic_DNA"/>
</dbReference>
<proteinExistence type="predicted"/>
<evidence type="ECO:0000313" key="4">
    <source>
        <dbReference type="EMBL" id="CAF3512172.1"/>
    </source>
</evidence>